<evidence type="ECO:0000313" key="5">
    <source>
        <dbReference type="EMBL" id="GEM04930.1"/>
    </source>
</evidence>
<dbReference type="EMBL" id="BJWJ01000020">
    <property type="protein sequence ID" value="GEM04930.1"/>
    <property type="molecule type" value="Genomic_DNA"/>
</dbReference>
<dbReference type="InterPro" id="IPR051081">
    <property type="entry name" value="HTH_MetalResp_TranReg"/>
</dbReference>
<dbReference type="PANTHER" id="PTHR33154:SF33">
    <property type="entry name" value="TRANSCRIPTIONAL REPRESSOR SDPR"/>
    <property type="match status" value="1"/>
</dbReference>
<dbReference type="RefSeq" id="WP_062321208.1">
    <property type="nucleotide sequence ID" value="NZ_BJWJ01000020.1"/>
</dbReference>
<evidence type="ECO:0000256" key="1">
    <source>
        <dbReference type="ARBA" id="ARBA00023015"/>
    </source>
</evidence>
<dbReference type="SUPFAM" id="SSF46785">
    <property type="entry name" value="Winged helix' DNA-binding domain"/>
    <property type="match status" value="1"/>
</dbReference>
<evidence type="ECO:0000256" key="3">
    <source>
        <dbReference type="ARBA" id="ARBA00023163"/>
    </source>
</evidence>
<dbReference type="PANTHER" id="PTHR33154">
    <property type="entry name" value="TRANSCRIPTIONAL REGULATOR, ARSR FAMILY"/>
    <property type="match status" value="1"/>
</dbReference>
<dbReference type="Proteomes" id="UP000321773">
    <property type="component" value="Unassembled WGS sequence"/>
</dbReference>
<organism evidence="6 7">
    <name type="scientific">Halolactibacillus miurensis</name>
    <dbReference type="NCBI Taxonomy" id="306541"/>
    <lineage>
        <taxon>Bacteria</taxon>
        <taxon>Bacillati</taxon>
        <taxon>Bacillota</taxon>
        <taxon>Bacilli</taxon>
        <taxon>Bacillales</taxon>
        <taxon>Bacillaceae</taxon>
        <taxon>Halolactibacillus</taxon>
    </lineage>
</organism>
<protein>
    <submittedName>
        <fullName evidence="6">DNA-binding transcriptional regulator, ArsR family</fullName>
    </submittedName>
</protein>
<dbReference type="PROSITE" id="PS50987">
    <property type="entry name" value="HTH_ARSR_2"/>
    <property type="match status" value="1"/>
</dbReference>
<dbReference type="CDD" id="cd00090">
    <property type="entry name" value="HTH_ARSR"/>
    <property type="match status" value="1"/>
</dbReference>
<dbReference type="Pfam" id="PF01022">
    <property type="entry name" value="HTH_5"/>
    <property type="match status" value="1"/>
</dbReference>
<dbReference type="InterPro" id="IPR001845">
    <property type="entry name" value="HTH_ArsR_DNA-bd_dom"/>
</dbReference>
<dbReference type="Gene3D" id="1.10.10.10">
    <property type="entry name" value="Winged helix-like DNA-binding domain superfamily/Winged helix DNA-binding domain"/>
    <property type="match status" value="1"/>
</dbReference>
<proteinExistence type="predicted"/>
<dbReference type="AlphaFoldDB" id="A0A1I6S4E1"/>
<evidence type="ECO:0000256" key="2">
    <source>
        <dbReference type="ARBA" id="ARBA00023125"/>
    </source>
</evidence>
<keyword evidence="8" id="KW-1185">Reference proteome</keyword>
<keyword evidence="3" id="KW-0804">Transcription</keyword>
<dbReference type="Proteomes" id="UP000199139">
    <property type="component" value="Unassembled WGS sequence"/>
</dbReference>
<dbReference type="PRINTS" id="PR00778">
    <property type="entry name" value="HTHARSR"/>
</dbReference>
<reference evidence="6 7" key="1">
    <citation type="submission" date="2016-10" db="EMBL/GenBank/DDBJ databases">
        <authorList>
            <person name="de Groot N.N."/>
        </authorList>
    </citation>
    <scope>NUCLEOTIDE SEQUENCE [LARGE SCALE GENOMIC DNA]</scope>
    <source>
        <strain evidence="6 7">DSM 17074</strain>
    </source>
</reference>
<accession>A0A1I6S4E1</accession>
<reference evidence="5 8" key="2">
    <citation type="submission" date="2019-07" db="EMBL/GenBank/DDBJ databases">
        <title>Whole genome shotgun sequence of Halolactibacillus miurensis NBRC 100873.</title>
        <authorList>
            <person name="Hosoyama A."/>
            <person name="Uohara A."/>
            <person name="Ohji S."/>
            <person name="Ichikawa N."/>
        </authorList>
    </citation>
    <scope>NUCLEOTIDE SEQUENCE [LARGE SCALE GENOMIC DNA]</scope>
    <source>
        <strain evidence="5 8">NBRC 100873</strain>
    </source>
</reference>
<feature type="domain" description="HTH arsR-type" evidence="4">
    <location>
        <begin position="28"/>
        <end position="121"/>
    </location>
</feature>
<name>A0A1I6S4E1_9BACI</name>
<dbReference type="InterPro" id="IPR011991">
    <property type="entry name" value="ArsR-like_HTH"/>
</dbReference>
<gene>
    <name evidence="5" type="ORF">HMI01_19180</name>
    <name evidence="6" type="ORF">SAMN05421668_107126</name>
</gene>
<dbReference type="STRING" id="306541.SAMN05421668_107126"/>
<dbReference type="GO" id="GO:0003700">
    <property type="term" value="F:DNA-binding transcription factor activity"/>
    <property type="evidence" value="ECO:0007669"/>
    <property type="project" value="InterPro"/>
</dbReference>
<dbReference type="NCBIfam" id="NF033788">
    <property type="entry name" value="HTH_metalloreg"/>
    <property type="match status" value="1"/>
</dbReference>
<dbReference type="EMBL" id="FPAI01000007">
    <property type="protein sequence ID" value="SFS71802.1"/>
    <property type="molecule type" value="Genomic_DNA"/>
</dbReference>
<dbReference type="GO" id="GO:0003677">
    <property type="term" value="F:DNA binding"/>
    <property type="evidence" value="ECO:0007669"/>
    <property type="project" value="UniProtKB-KW"/>
</dbReference>
<evidence type="ECO:0000259" key="4">
    <source>
        <dbReference type="PROSITE" id="PS50987"/>
    </source>
</evidence>
<dbReference type="InterPro" id="IPR036390">
    <property type="entry name" value="WH_DNA-bd_sf"/>
</dbReference>
<keyword evidence="1" id="KW-0805">Transcription regulation</keyword>
<sequence length="121" mass="13622">MGNQHVIRENDQLAIDYIAGLQTLSVVEDETTRQLFAKTFKAFGDDTRLRLISFLTIAPACLCEMVDALDIANSTISHHLKILERGGVVQKEKRGKFTVYELADKPLVKALLHLLKQEEGR</sequence>
<dbReference type="SMART" id="SM00418">
    <property type="entry name" value="HTH_ARSR"/>
    <property type="match status" value="1"/>
</dbReference>
<evidence type="ECO:0000313" key="6">
    <source>
        <dbReference type="EMBL" id="SFS71802.1"/>
    </source>
</evidence>
<evidence type="ECO:0000313" key="7">
    <source>
        <dbReference type="Proteomes" id="UP000199139"/>
    </source>
</evidence>
<keyword evidence="2 6" id="KW-0238">DNA-binding</keyword>
<evidence type="ECO:0000313" key="8">
    <source>
        <dbReference type="Proteomes" id="UP000321773"/>
    </source>
</evidence>
<dbReference type="InterPro" id="IPR036388">
    <property type="entry name" value="WH-like_DNA-bd_sf"/>
</dbReference>